<name>A0A5B8M7S6_9MICO</name>
<dbReference type="GO" id="GO:0005507">
    <property type="term" value="F:copper ion binding"/>
    <property type="evidence" value="ECO:0007669"/>
    <property type="project" value="InterPro"/>
</dbReference>
<keyword evidence="13" id="KW-0812">Transmembrane</keyword>
<sequence length="876" mass="91159">MSRRAWYAVINGVVVAWMLAAGIALLAQTLEQSPSWLAVHLLLLGGATSAILIWSQHFADTILRKAGSRTRLGVRLALHTIGALAVVVGVTTGLWMLVLAGGTLVAATAAWHGTTLGVRLRRALPSRFGGLVLYYVAASLTLIIGVTLGVIMARADLTGTEHDRMFVAHVTMNVLGWIGLTVVGTVVLLWPTVLHARIGEQTRRRARIALVALCVGLLVVGMACLTGVWVAILLGTVVYLAGLAVIGIDLVGQAVRTPPVNYAGWSMGAALAWFAATIVAFGVRVATAGSWQGVASGFVALLVPFGIGFAAQLVMAALSYLLPVVFGGGPVKVRATNVELDRFGLFRVVVVNGAVLLAVIPGVPNAGVFLGVAVVVLLSTVVQSVRALIVARSLQEPTGGDRHVRREGAARPTMAGMLHVNSGAAMAAIGVLVLAASVGVAVANVSGSGGAASSSSAATGRTTSVHMVMKNMRFSPSTIDVPAGNRLVIHVTNEDDMVHDLTLADGITSGRLVEGESATVDAGVITRTVDGWCSIVGHRQLGMVFTVVATGATASHEASDGMQGMPDMTQTPQAGATSAAADIDWARMPAAGFTARDPLLKPAASGTVHDVTLTVRDTVTEVAPGVEQTLWTYNGTAPGPTLHGEVGDTFRVTLVNAGDMGHSIDFHAGSLSPNQPMRTIEPGQRLTYTFTATRAGIWLYHCSTMPMAAHIANGMFGAVVIDPPGLDPVAEQFVFVQSEYYLGPQKGVVDTAKLAAENPDLVVFNGYANQYVYRPIEVKAGQRVRIWVLDAGPNKASSFHVVGGQFDTVFKEGDYLLKNGGSTGVGGSQALDLQPAQGGFVELTFPAAGDYSFVTHIMSDAEKGATGTFHVTASAG</sequence>
<evidence type="ECO:0000259" key="14">
    <source>
        <dbReference type="Pfam" id="PF07732"/>
    </source>
</evidence>
<dbReference type="SUPFAM" id="SSF49503">
    <property type="entry name" value="Cupredoxins"/>
    <property type="match status" value="3"/>
</dbReference>
<feature type="binding site" description="type 1 copper site" evidence="12">
    <location>
        <position position="701"/>
    </location>
    <ligand>
        <name>Cu cation</name>
        <dbReference type="ChEBI" id="CHEBI:23378"/>
        <label>1</label>
    </ligand>
</feature>
<dbReference type="InterPro" id="IPR001287">
    <property type="entry name" value="NO2-reductase_Cu"/>
</dbReference>
<dbReference type="OrthoDB" id="345021at2"/>
<evidence type="ECO:0000256" key="12">
    <source>
        <dbReference type="PIRSR" id="PIRSR601287-1"/>
    </source>
</evidence>
<feature type="transmembrane region" description="Helical" evidence="13">
    <location>
        <begin position="132"/>
        <end position="154"/>
    </location>
</feature>
<comment type="subunit">
    <text evidence="4">Homotrimer.</text>
</comment>
<feature type="transmembrane region" description="Helical" evidence="13">
    <location>
        <begin position="298"/>
        <end position="322"/>
    </location>
</feature>
<evidence type="ECO:0000256" key="10">
    <source>
        <dbReference type="ARBA" id="ARBA00023008"/>
    </source>
</evidence>
<dbReference type="Proteomes" id="UP000320216">
    <property type="component" value="Chromosome"/>
</dbReference>
<organism evidence="16 17">
    <name type="scientific">Humibacter ginsenosidimutans</name>
    <dbReference type="NCBI Taxonomy" id="2599293"/>
    <lineage>
        <taxon>Bacteria</taxon>
        <taxon>Bacillati</taxon>
        <taxon>Actinomycetota</taxon>
        <taxon>Actinomycetes</taxon>
        <taxon>Micrococcales</taxon>
        <taxon>Microbacteriaceae</taxon>
        <taxon>Humibacter</taxon>
    </lineage>
</organism>
<dbReference type="Gene3D" id="2.60.40.420">
    <property type="entry name" value="Cupredoxins - blue copper proteins"/>
    <property type="match status" value="3"/>
</dbReference>
<dbReference type="PANTHER" id="PTHR11709:SF394">
    <property type="entry name" value="FI03373P-RELATED"/>
    <property type="match status" value="1"/>
</dbReference>
<comment type="cofactor">
    <cofactor evidence="2 12">
        <name>Cu(2+)</name>
        <dbReference type="ChEBI" id="CHEBI:29036"/>
    </cofactor>
</comment>
<gene>
    <name evidence="16" type="ORF">FPZ11_07410</name>
</gene>
<feature type="binding site" description="type 1 copper site" evidence="12">
    <location>
        <position position="662"/>
    </location>
    <ligand>
        <name>Cu cation</name>
        <dbReference type="ChEBI" id="CHEBI:23378"/>
        <label>1</label>
    </ligand>
</feature>
<dbReference type="InterPro" id="IPR008972">
    <property type="entry name" value="Cupredoxin"/>
</dbReference>
<evidence type="ECO:0000256" key="7">
    <source>
        <dbReference type="ARBA" id="ARBA00022723"/>
    </source>
</evidence>
<reference evidence="16 17" key="1">
    <citation type="submission" date="2019-07" db="EMBL/GenBank/DDBJ databases">
        <title>Full genome sequence of Humibacter sp. WJ7-1.</title>
        <authorList>
            <person name="Im W.-T."/>
        </authorList>
    </citation>
    <scope>NUCLEOTIDE SEQUENCE [LARGE SCALE GENOMIC DNA]</scope>
    <source>
        <strain evidence="16 17">WJ7-1</strain>
    </source>
</reference>
<dbReference type="CDD" id="cd04208">
    <property type="entry name" value="CuRO_2_CuNIR"/>
    <property type="match status" value="1"/>
</dbReference>
<evidence type="ECO:0000256" key="5">
    <source>
        <dbReference type="ARBA" id="ARBA00011882"/>
    </source>
</evidence>
<feature type="transmembrane region" description="Helical" evidence="13">
    <location>
        <begin position="208"/>
        <end position="232"/>
    </location>
</feature>
<feature type="transmembrane region" description="Helical" evidence="13">
    <location>
        <begin position="262"/>
        <end position="286"/>
    </location>
</feature>
<accession>A0A5B8M7S6</accession>
<feature type="transmembrane region" description="Helical" evidence="13">
    <location>
        <begin position="238"/>
        <end position="255"/>
    </location>
</feature>
<keyword evidence="8" id="KW-0677">Repeat</keyword>
<evidence type="ECO:0000256" key="2">
    <source>
        <dbReference type="ARBA" id="ARBA00001973"/>
    </source>
</evidence>
<dbReference type="Pfam" id="PF13473">
    <property type="entry name" value="Cupredoxin_1"/>
    <property type="match status" value="1"/>
</dbReference>
<feature type="transmembrane region" description="Helical" evidence="13">
    <location>
        <begin position="174"/>
        <end position="196"/>
    </location>
</feature>
<dbReference type="EC" id="1.7.2.1" evidence="5"/>
<protein>
    <recommendedName>
        <fullName evidence="6">Copper-containing nitrite reductase</fullName>
        <ecNumber evidence="5">1.7.2.1</ecNumber>
    </recommendedName>
</protein>
<dbReference type="InterPro" id="IPR028096">
    <property type="entry name" value="EfeO_Cupredoxin"/>
</dbReference>
<keyword evidence="10 12" id="KW-0186">Copper</keyword>
<feature type="transmembrane region" description="Helical" evidence="13">
    <location>
        <begin position="36"/>
        <end position="55"/>
    </location>
</feature>
<dbReference type="InterPro" id="IPR011707">
    <property type="entry name" value="Cu-oxidase-like_N"/>
</dbReference>
<keyword evidence="13" id="KW-0472">Membrane</keyword>
<comment type="similarity">
    <text evidence="3">Belongs to the multicopper oxidase family.</text>
</comment>
<feature type="domain" description="EfeO-type cupredoxin-like" evidence="15">
    <location>
        <begin position="452"/>
        <end position="521"/>
    </location>
</feature>
<feature type="transmembrane region" description="Helical" evidence="13">
    <location>
        <begin position="343"/>
        <end position="360"/>
    </location>
</feature>
<keyword evidence="17" id="KW-1185">Reference proteome</keyword>
<evidence type="ECO:0000256" key="8">
    <source>
        <dbReference type="ARBA" id="ARBA00022737"/>
    </source>
</evidence>
<evidence type="ECO:0000256" key="6">
    <source>
        <dbReference type="ARBA" id="ARBA00017290"/>
    </source>
</evidence>
<keyword evidence="13" id="KW-1133">Transmembrane helix</keyword>
<feature type="domain" description="Plastocyanin-like" evidence="14">
    <location>
        <begin position="617"/>
        <end position="724"/>
    </location>
</feature>
<keyword evidence="9" id="KW-0560">Oxidoreductase</keyword>
<evidence type="ECO:0000256" key="9">
    <source>
        <dbReference type="ARBA" id="ARBA00023002"/>
    </source>
</evidence>
<dbReference type="AlphaFoldDB" id="A0A5B8M7S6"/>
<dbReference type="EMBL" id="CP042305">
    <property type="protein sequence ID" value="QDZ16768.1"/>
    <property type="molecule type" value="Genomic_DNA"/>
</dbReference>
<evidence type="ECO:0000313" key="16">
    <source>
        <dbReference type="EMBL" id="QDZ16768.1"/>
    </source>
</evidence>
<feature type="binding site" description="type 1 copper site" evidence="12">
    <location>
        <position position="715"/>
    </location>
    <ligand>
        <name>Cu cation</name>
        <dbReference type="ChEBI" id="CHEBI:23378"/>
        <label>1</label>
    </ligand>
</feature>
<evidence type="ECO:0000313" key="17">
    <source>
        <dbReference type="Proteomes" id="UP000320216"/>
    </source>
</evidence>
<evidence type="ECO:0000256" key="11">
    <source>
        <dbReference type="ARBA" id="ARBA00049340"/>
    </source>
</evidence>
<feature type="binding site" description="type 1 copper site" evidence="12">
    <location>
        <position position="667"/>
    </location>
    <ligand>
        <name>Cu cation</name>
        <dbReference type="ChEBI" id="CHEBI:23378"/>
        <label>1</label>
    </ligand>
</feature>
<proteinExistence type="inferred from homology"/>
<dbReference type="PANTHER" id="PTHR11709">
    <property type="entry name" value="MULTI-COPPER OXIDASE"/>
    <property type="match status" value="1"/>
</dbReference>
<feature type="transmembrane region" description="Helical" evidence="13">
    <location>
        <begin position="424"/>
        <end position="445"/>
    </location>
</feature>
<dbReference type="KEGG" id="huw:FPZ11_07410"/>
<dbReference type="CDD" id="cd11020">
    <property type="entry name" value="CuRO_1_CuNIR"/>
    <property type="match status" value="1"/>
</dbReference>
<evidence type="ECO:0000256" key="4">
    <source>
        <dbReference type="ARBA" id="ARBA00011233"/>
    </source>
</evidence>
<feature type="binding site" description="type 1 copper site" evidence="12">
    <location>
        <position position="710"/>
    </location>
    <ligand>
        <name>Cu cation</name>
        <dbReference type="ChEBI" id="CHEBI:23378"/>
        <label>1</label>
    </ligand>
</feature>
<evidence type="ECO:0000256" key="1">
    <source>
        <dbReference type="ARBA" id="ARBA00001960"/>
    </source>
</evidence>
<feature type="transmembrane region" description="Helical" evidence="13">
    <location>
        <begin position="7"/>
        <end position="30"/>
    </location>
</feature>
<dbReference type="Pfam" id="PF07732">
    <property type="entry name" value="Cu-oxidase_3"/>
    <property type="match status" value="1"/>
</dbReference>
<keyword evidence="7 12" id="KW-0479">Metal-binding</keyword>
<evidence type="ECO:0000259" key="15">
    <source>
        <dbReference type="Pfam" id="PF13473"/>
    </source>
</evidence>
<feature type="binding site" description="type 1 copper site" evidence="12">
    <location>
        <position position="702"/>
    </location>
    <ligand>
        <name>Cu cation</name>
        <dbReference type="ChEBI" id="CHEBI:23378"/>
        <label>1</label>
    </ligand>
</feature>
<comment type="cofactor">
    <cofactor evidence="1 12">
        <name>Cu(+)</name>
        <dbReference type="ChEBI" id="CHEBI:49552"/>
    </cofactor>
</comment>
<feature type="transmembrane region" description="Helical" evidence="13">
    <location>
        <begin position="104"/>
        <end position="120"/>
    </location>
</feature>
<dbReference type="InterPro" id="IPR045087">
    <property type="entry name" value="Cu-oxidase_fam"/>
</dbReference>
<feature type="transmembrane region" description="Helical" evidence="13">
    <location>
        <begin position="366"/>
        <end position="389"/>
    </location>
</feature>
<evidence type="ECO:0000256" key="3">
    <source>
        <dbReference type="ARBA" id="ARBA00010609"/>
    </source>
</evidence>
<dbReference type="GO" id="GO:0050421">
    <property type="term" value="F:nitrite reductase (NO-forming) activity"/>
    <property type="evidence" value="ECO:0007669"/>
    <property type="project" value="UniProtKB-EC"/>
</dbReference>
<feature type="transmembrane region" description="Helical" evidence="13">
    <location>
        <begin position="76"/>
        <end position="98"/>
    </location>
</feature>
<feature type="binding site" description="type 1 copper site" evidence="12">
    <location>
        <position position="856"/>
    </location>
    <ligand>
        <name>Cu cation</name>
        <dbReference type="ChEBI" id="CHEBI:23378"/>
        <label>1</label>
    </ligand>
</feature>
<comment type="catalytic activity">
    <reaction evidence="11">
        <text>nitric oxide + Fe(III)-[cytochrome c] + H2O = Fe(II)-[cytochrome c] + nitrite + 2 H(+)</text>
        <dbReference type="Rhea" id="RHEA:15233"/>
        <dbReference type="Rhea" id="RHEA-COMP:10350"/>
        <dbReference type="Rhea" id="RHEA-COMP:14399"/>
        <dbReference type="ChEBI" id="CHEBI:15377"/>
        <dbReference type="ChEBI" id="CHEBI:15378"/>
        <dbReference type="ChEBI" id="CHEBI:16301"/>
        <dbReference type="ChEBI" id="CHEBI:16480"/>
        <dbReference type="ChEBI" id="CHEBI:29033"/>
        <dbReference type="ChEBI" id="CHEBI:29034"/>
        <dbReference type="EC" id="1.7.2.1"/>
    </reaction>
</comment>
<dbReference type="PRINTS" id="PR00695">
    <property type="entry name" value="CUNO2RDTASE"/>
</dbReference>
<evidence type="ECO:0000256" key="13">
    <source>
        <dbReference type="SAM" id="Phobius"/>
    </source>
</evidence>